<sequence>MQFQKSNNKLGAKSSKARHAKFSPQHMQPEQKRKRTKHPEYQYRMQISEHTAVPSLPSKN</sequence>
<gene>
    <name evidence="2" type="ORF">BPOR_0330g00020</name>
</gene>
<feature type="region of interest" description="Disordered" evidence="1">
    <location>
        <begin position="1"/>
        <end position="40"/>
    </location>
</feature>
<dbReference type="EMBL" id="PQXO01000329">
    <property type="protein sequence ID" value="TGO86146.1"/>
    <property type="molecule type" value="Genomic_DNA"/>
</dbReference>
<keyword evidence="3" id="KW-1185">Reference proteome</keyword>
<reference evidence="2 3" key="1">
    <citation type="submission" date="2017-12" db="EMBL/GenBank/DDBJ databases">
        <title>Comparative genomics of Botrytis spp.</title>
        <authorList>
            <person name="Valero-Jimenez C.A."/>
            <person name="Tapia P."/>
            <person name="Veloso J."/>
            <person name="Silva-Moreno E."/>
            <person name="Staats M."/>
            <person name="Valdes J.H."/>
            <person name="Van Kan J.A.L."/>
        </authorList>
    </citation>
    <scope>NUCLEOTIDE SEQUENCE [LARGE SCALE GENOMIC DNA]</scope>
    <source>
        <strain evidence="2 3">MUCL3349</strain>
    </source>
</reference>
<protein>
    <submittedName>
        <fullName evidence="2">Uncharacterized protein</fullName>
    </submittedName>
</protein>
<evidence type="ECO:0000313" key="3">
    <source>
        <dbReference type="Proteomes" id="UP000297280"/>
    </source>
</evidence>
<evidence type="ECO:0000256" key="1">
    <source>
        <dbReference type="SAM" id="MobiDB-lite"/>
    </source>
</evidence>
<organism evidence="2 3">
    <name type="scientific">Botrytis porri</name>
    <dbReference type="NCBI Taxonomy" id="87229"/>
    <lineage>
        <taxon>Eukaryota</taxon>
        <taxon>Fungi</taxon>
        <taxon>Dikarya</taxon>
        <taxon>Ascomycota</taxon>
        <taxon>Pezizomycotina</taxon>
        <taxon>Leotiomycetes</taxon>
        <taxon>Helotiales</taxon>
        <taxon>Sclerotiniaceae</taxon>
        <taxon>Botrytis</taxon>
    </lineage>
</organism>
<accession>A0A4Z1KLC9</accession>
<dbReference type="AlphaFoldDB" id="A0A4Z1KLC9"/>
<evidence type="ECO:0000313" key="2">
    <source>
        <dbReference type="EMBL" id="TGO86146.1"/>
    </source>
</evidence>
<dbReference type="Proteomes" id="UP000297280">
    <property type="component" value="Unassembled WGS sequence"/>
</dbReference>
<name>A0A4Z1KLC9_9HELO</name>
<proteinExistence type="predicted"/>
<comment type="caution">
    <text evidence="2">The sequence shown here is derived from an EMBL/GenBank/DDBJ whole genome shotgun (WGS) entry which is preliminary data.</text>
</comment>